<dbReference type="EMBL" id="JADEVV010000040">
    <property type="protein sequence ID" value="MBE9254832.1"/>
    <property type="molecule type" value="Genomic_DNA"/>
</dbReference>
<gene>
    <name evidence="1" type="ORF">IQ217_13485</name>
</gene>
<evidence type="ECO:0000313" key="1">
    <source>
        <dbReference type="EMBL" id="MBE9254832.1"/>
    </source>
</evidence>
<protein>
    <submittedName>
        <fullName evidence="1">Uncharacterized protein</fullName>
    </submittedName>
</protein>
<organism evidence="1 2">
    <name type="scientific">Synechocystis salina LEGE 00031</name>
    <dbReference type="NCBI Taxonomy" id="1828736"/>
    <lineage>
        <taxon>Bacteria</taxon>
        <taxon>Bacillati</taxon>
        <taxon>Cyanobacteriota</taxon>
        <taxon>Cyanophyceae</taxon>
        <taxon>Synechococcales</taxon>
        <taxon>Merismopediaceae</taxon>
        <taxon>Synechocystis</taxon>
    </lineage>
</organism>
<dbReference type="Proteomes" id="UP000658720">
    <property type="component" value="Unassembled WGS sequence"/>
</dbReference>
<sequence>MPRVSLTLSYDFVFIISFPYPQSAPFLPRRVATVNHNHLHTNDSDKMNDEQAIYDYLLNLVQSVEGDQVLEAVGGLFLSGQGGSQGQISTHLEKVIRVKNNTEDFNYFFNRCCYILINYWQLSPPTQRFIPQLVNMVEKAVANISPGGNTKGNIRQLVKNFTLSEQFVRLKRLATVVTAKFETKSSSVGTLIHRYPYLYDYCLMGDDSSREHRQTIHRIKAQNERKFEINLSQYVTYRVRMARTNKAGLILPDKELIKPVKNPTLLSDQDLNSSLKHFVGAVENGQSYQSLSKSFRNHVAYTQSFGTFKDELYEYIRGSLQDKYKQGSFDKKLFDLFQNAYPECNQQKPTEFLMMRTSSQLLNFLVVEGSKNPDHYVFIDLISNIGVKKTIGVLLKIVLFCSKVKPYLEKRFSILFNHYESMAREGVPWLVKTLENMQVAFSIHFGRVDLSSLNRSNLST</sequence>
<accession>A0ABR9VU15</accession>
<comment type="caution">
    <text evidence="1">The sequence shown here is derived from an EMBL/GenBank/DDBJ whole genome shotgun (WGS) entry which is preliminary data.</text>
</comment>
<evidence type="ECO:0000313" key="2">
    <source>
        <dbReference type="Proteomes" id="UP000658720"/>
    </source>
</evidence>
<dbReference type="RefSeq" id="WP_194020339.1">
    <property type="nucleotide sequence ID" value="NZ_JADEVV010000040.1"/>
</dbReference>
<name>A0ABR9VU15_9SYNC</name>
<reference evidence="1 2" key="1">
    <citation type="submission" date="2020-10" db="EMBL/GenBank/DDBJ databases">
        <authorList>
            <person name="Castelo-Branco R."/>
            <person name="Eusebio N."/>
            <person name="Adriana R."/>
            <person name="Vieira A."/>
            <person name="Brugerolle De Fraissinette N."/>
            <person name="Rezende De Castro R."/>
            <person name="Schneider M.P."/>
            <person name="Vasconcelos V."/>
            <person name="Leao P.N."/>
        </authorList>
    </citation>
    <scope>NUCLEOTIDE SEQUENCE [LARGE SCALE GENOMIC DNA]</scope>
    <source>
        <strain evidence="1 2">LEGE 00031</strain>
    </source>
</reference>
<proteinExistence type="predicted"/>
<keyword evidence="2" id="KW-1185">Reference proteome</keyword>